<evidence type="ECO:0000256" key="3">
    <source>
        <dbReference type="ARBA" id="ARBA00022630"/>
    </source>
</evidence>
<dbReference type="InterPro" id="IPR051473">
    <property type="entry name" value="P2Ox-like"/>
</dbReference>
<sequence length="673" mass="74782">MALYPYHSGMPENLQGPLDLQEASKIASEAALPPKGNPAFAESARLAYLANEAAFVTTSRTSPALGPTFWLHFHTDRWRPNHRVTIRTAEAGWARDLLGLYRYGAWHFELPKSAFPRGIVMKFLLDGDHWMVENNKSLDPDNNHHFMEEDVTFSSTETRFRIPYDNFVSEAAQGREYPVVGNTNEEIHYEVIIIGSGMGGGILADALSDKGVKTLVLDAGGVAYPSHINNLPGDWVSLPGKHQVNNFENKDGSELLGGVQMSLGGRSVFWSGLIPRMRDWELSSWPSVIRNYLTHNGYDQAERLMRKRQSMGEFQNQLLDDLSGNFPDFLCKDLPRSRHQPNLKPDNQLDDVLETPTGVFSSADLLLDSLAFEGKAGRDNLTVNLNHLVTEIETENGRAKAVICQDLAGNRRRRYTADRIVLSAGSLESPRLALQSNLNDPNGKIGRGLTDHPAYFSHGGEDFGYNIPSHLPNGAPHPFGDPNLHAKVLMQHKQADSQSHSFNVEILLNGWFWDLRHSDDDVRRQRLSSNAQSEIKFTFIFASDLNDANWVQIQSADQRLAVKVARNPAGEQYFDECKQLRNRLLDFFRVPGVDPDSGLGNGNQGTPHHAGGTLRMSDDGTGVVNTDLKFEAYENIYACDNSVFPAIPCANPSLTLGALALRLADHLAQQVHA</sequence>
<comment type="caution">
    <text evidence="9">The sequence shown here is derived from an EMBL/GenBank/DDBJ whole genome shotgun (WGS) entry which is preliminary data.</text>
</comment>
<feature type="region of interest" description="Disordered" evidence="6">
    <location>
        <begin position="596"/>
        <end position="617"/>
    </location>
</feature>
<gene>
    <name evidence="9" type="ORF">Enr8_04500</name>
</gene>
<evidence type="ECO:0000313" key="9">
    <source>
        <dbReference type="EMBL" id="TWT38756.1"/>
    </source>
</evidence>
<accession>A0A5C5VJG8</accession>
<name>A0A5C5VJG8_9BACT</name>
<dbReference type="AlphaFoldDB" id="A0A5C5VJG8"/>
<proteinExistence type="inferred from homology"/>
<feature type="domain" description="Glucose-methanol-choline oxidoreductase C-terminal" evidence="8">
    <location>
        <begin position="606"/>
        <end position="660"/>
    </location>
</feature>
<comment type="similarity">
    <text evidence="2">Belongs to the GMC oxidoreductase family.</text>
</comment>
<feature type="domain" description="Glucose-methanol-choline oxidoreductase N-terminal" evidence="7">
    <location>
        <begin position="375"/>
        <end position="454"/>
    </location>
</feature>
<dbReference type="InterPro" id="IPR036188">
    <property type="entry name" value="FAD/NAD-bd_sf"/>
</dbReference>
<evidence type="ECO:0000313" key="10">
    <source>
        <dbReference type="Proteomes" id="UP000318878"/>
    </source>
</evidence>
<reference evidence="9 10" key="1">
    <citation type="submission" date="2019-02" db="EMBL/GenBank/DDBJ databases">
        <title>Deep-cultivation of Planctomycetes and their phenomic and genomic characterization uncovers novel biology.</title>
        <authorList>
            <person name="Wiegand S."/>
            <person name="Jogler M."/>
            <person name="Boedeker C."/>
            <person name="Pinto D."/>
            <person name="Vollmers J."/>
            <person name="Rivas-Marin E."/>
            <person name="Kohn T."/>
            <person name="Peeters S.H."/>
            <person name="Heuer A."/>
            <person name="Rast P."/>
            <person name="Oberbeckmann S."/>
            <person name="Bunk B."/>
            <person name="Jeske O."/>
            <person name="Meyerdierks A."/>
            <person name="Storesund J.E."/>
            <person name="Kallscheuer N."/>
            <person name="Luecker S."/>
            <person name="Lage O.M."/>
            <person name="Pohl T."/>
            <person name="Merkel B.J."/>
            <person name="Hornburger P."/>
            <person name="Mueller R.-W."/>
            <person name="Bruemmer F."/>
            <person name="Labrenz M."/>
            <person name="Spormann A.M."/>
            <person name="Op Den Camp H."/>
            <person name="Overmann J."/>
            <person name="Amann R."/>
            <person name="Jetten M.S.M."/>
            <person name="Mascher T."/>
            <person name="Medema M.H."/>
            <person name="Devos D.P."/>
            <person name="Kaster A.-K."/>
            <person name="Ovreas L."/>
            <person name="Rohde M."/>
            <person name="Galperin M.Y."/>
            <person name="Jogler C."/>
        </authorList>
    </citation>
    <scope>NUCLEOTIDE SEQUENCE [LARGE SCALE GENOMIC DNA]</scope>
    <source>
        <strain evidence="9 10">Enr8</strain>
    </source>
</reference>
<keyword evidence="4" id="KW-0274">FAD</keyword>
<dbReference type="Proteomes" id="UP000318878">
    <property type="component" value="Unassembled WGS sequence"/>
</dbReference>
<evidence type="ECO:0000256" key="1">
    <source>
        <dbReference type="ARBA" id="ARBA00001974"/>
    </source>
</evidence>
<protein>
    <submittedName>
        <fullName evidence="9">Choline dehydrogenase</fullName>
    </submittedName>
</protein>
<dbReference type="GO" id="GO:0016614">
    <property type="term" value="F:oxidoreductase activity, acting on CH-OH group of donors"/>
    <property type="evidence" value="ECO:0007669"/>
    <property type="project" value="InterPro"/>
</dbReference>
<dbReference type="Gene3D" id="3.50.50.60">
    <property type="entry name" value="FAD/NAD(P)-binding domain"/>
    <property type="match status" value="2"/>
</dbReference>
<comment type="cofactor">
    <cofactor evidence="1">
        <name>FAD</name>
        <dbReference type="ChEBI" id="CHEBI:57692"/>
    </cofactor>
</comment>
<evidence type="ECO:0000259" key="8">
    <source>
        <dbReference type="Pfam" id="PF05199"/>
    </source>
</evidence>
<evidence type="ECO:0000256" key="2">
    <source>
        <dbReference type="ARBA" id="ARBA00010790"/>
    </source>
</evidence>
<dbReference type="SUPFAM" id="SSF51905">
    <property type="entry name" value="FAD/NAD(P)-binding domain"/>
    <property type="match status" value="1"/>
</dbReference>
<evidence type="ECO:0000256" key="5">
    <source>
        <dbReference type="ARBA" id="ARBA00023002"/>
    </source>
</evidence>
<dbReference type="EMBL" id="SJPF01000001">
    <property type="protein sequence ID" value="TWT38756.1"/>
    <property type="molecule type" value="Genomic_DNA"/>
</dbReference>
<evidence type="ECO:0000256" key="6">
    <source>
        <dbReference type="SAM" id="MobiDB-lite"/>
    </source>
</evidence>
<dbReference type="GO" id="GO:0050660">
    <property type="term" value="F:flavin adenine dinucleotide binding"/>
    <property type="evidence" value="ECO:0007669"/>
    <property type="project" value="InterPro"/>
</dbReference>
<keyword evidence="3" id="KW-0285">Flavoprotein</keyword>
<keyword evidence="5" id="KW-0560">Oxidoreductase</keyword>
<evidence type="ECO:0000256" key="4">
    <source>
        <dbReference type="ARBA" id="ARBA00022827"/>
    </source>
</evidence>
<dbReference type="Pfam" id="PF05199">
    <property type="entry name" value="GMC_oxred_C"/>
    <property type="match status" value="1"/>
</dbReference>
<organism evidence="9 10">
    <name type="scientific">Blastopirellula retiformator</name>
    <dbReference type="NCBI Taxonomy" id="2527970"/>
    <lineage>
        <taxon>Bacteria</taxon>
        <taxon>Pseudomonadati</taxon>
        <taxon>Planctomycetota</taxon>
        <taxon>Planctomycetia</taxon>
        <taxon>Pirellulales</taxon>
        <taxon>Pirellulaceae</taxon>
        <taxon>Blastopirellula</taxon>
    </lineage>
</organism>
<dbReference type="Pfam" id="PF00732">
    <property type="entry name" value="GMC_oxred_N"/>
    <property type="match status" value="1"/>
</dbReference>
<keyword evidence="10" id="KW-1185">Reference proteome</keyword>
<evidence type="ECO:0000259" key="7">
    <source>
        <dbReference type="Pfam" id="PF00732"/>
    </source>
</evidence>
<dbReference type="InterPro" id="IPR000172">
    <property type="entry name" value="GMC_OxRdtase_N"/>
</dbReference>
<dbReference type="InterPro" id="IPR007867">
    <property type="entry name" value="GMC_OxRtase_C"/>
</dbReference>
<dbReference type="PANTHER" id="PTHR42784">
    <property type="entry name" value="PYRANOSE 2-OXIDASE"/>
    <property type="match status" value="1"/>
</dbReference>
<dbReference type="OrthoDB" id="9787779at2"/>
<dbReference type="PANTHER" id="PTHR42784:SF1">
    <property type="entry name" value="PYRANOSE 2-OXIDASE"/>
    <property type="match status" value="1"/>
</dbReference>